<comment type="caution">
    <text evidence="2">The sequence shown here is derived from an EMBL/GenBank/DDBJ whole genome shotgun (WGS) entry which is preliminary data.</text>
</comment>
<feature type="region of interest" description="Disordered" evidence="1">
    <location>
        <begin position="31"/>
        <end position="72"/>
    </location>
</feature>
<sequence>MFATANSWPPRHCCRDGSVAPESLSKILESTSRERLADDITGVAGTGPQPDAHALTGKADAEKSAGAEEGKA</sequence>
<protein>
    <submittedName>
        <fullName evidence="2">Uncharacterized protein</fullName>
    </submittedName>
</protein>
<evidence type="ECO:0000256" key="1">
    <source>
        <dbReference type="SAM" id="MobiDB-lite"/>
    </source>
</evidence>
<dbReference type="EMBL" id="JAGIOO010000001">
    <property type="protein sequence ID" value="MBP2476077.1"/>
    <property type="molecule type" value="Genomic_DNA"/>
</dbReference>
<reference evidence="2 3" key="1">
    <citation type="submission" date="2021-03" db="EMBL/GenBank/DDBJ databases">
        <title>Sequencing the genomes of 1000 actinobacteria strains.</title>
        <authorList>
            <person name="Klenk H.-P."/>
        </authorList>
    </citation>
    <scope>NUCLEOTIDE SEQUENCE [LARGE SCALE GENOMIC DNA]</scope>
    <source>
        <strain evidence="2 3">DSM 44580</strain>
    </source>
</reference>
<dbReference type="Proteomes" id="UP001519363">
    <property type="component" value="Unassembled WGS sequence"/>
</dbReference>
<accession>A0ABS5AHN2</accession>
<organism evidence="2 3">
    <name type="scientific">Crossiella equi</name>
    <dbReference type="NCBI Taxonomy" id="130796"/>
    <lineage>
        <taxon>Bacteria</taxon>
        <taxon>Bacillati</taxon>
        <taxon>Actinomycetota</taxon>
        <taxon>Actinomycetes</taxon>
        <taxon>Pseudonocardiales</taxon>
        <taxon>Pseudonocardiaceae</taxon>
        <taxon>Crossiella</taxon>
    </lineage>
</organism>
<name>A0ABS5AHN2_9PSEU</name>
<feature type="compositionally biased region" description="Basic and acidic residues" evidence="1">
    <location>
        <begin position="59"/>
        <end position="72"/>
    </location>
</feature>
<proteinExistence type="predicted"/>
<evidence type="ECO:0000313" key="3">
    <source>
        <dbReference type="Proteomes" id="UP001519363"/>
    </source>
</evidence>
<evidence type="ECO:0000313" key="2">
    <source>
        <dbReference type="EMBL" id="MBP2476077.1"/>
    </source>
</evidence>
<gene>
    <name evidence="2" type="ORF">JOF53_004949</name>
</gene>
<keyword evidence="3" id="KW-1185">Reference proteome</keyword>